<gene>
    <name evidence="5" type="primary">LOC118432753</name>
</gene>
<dbReference type="GeneID" id="118432753"/>
<dbReference type="CDD" id="cd11560">
    <property type="entry name" value="W2_eIF5C_like"/>
    <property type="match status" value="1"/>
</dbReference>
<protein>
    <submittedName>
        <fullName evidence="5">Basic leucine zipper and W2 domain-containing protein 1-like isoform X1</fullName>
    </submittedName>
</protein>
<dbReference type="RefSeq" id="XP_035700258.1">
    <property type="nucleotide sequence ID" value="XM_035844365.1"/>
</dbReference>
<comment type="similarity">
    <text evidence="1">Belongs to the BZW family.</text>
</comment>
<proteinExistence type="inferred from homology"/>
<feature type="domain" description="W2" evidence="3">
    <location>
        <begin position="298"/>
        <end position="465"/>
    </location>
</feature>
<dbReference type="PANTHER" id="PTHR14208">
    <property type="entry name" value="BASIC LEUCINE ZIPPER AND W2 DOMAIN-CONTAINING PROTEIN"/>
    <property type="match status" value="1"/>
</dbReference>
<dbReference type="Proteomes" id="UP000001554">
    <property type="component" value="Chromosome 16"/>
</dbReference>
<dbReference type="InterPro" id="IPR016024">
    <property type="entry name" value="ARM-type_fold"/>
</dbReference>
<keyword evidence="2" id="KW-0810">Translation regulation</keyword>
<keyword evidence="4" id="KW-1185">Reference proteome</keyword>
<dbReference type="InterPro" id="IPR003307">
    <property type="entry name" value="W2_domain"/>
</dbReference>
<dbReference type="SUPFAM" id="SSF48371">
    <property type="entry name" value="ARM repeat"/>
    <property type="match status" value="1"/>
</dbReference>
<dbReference type="GO" id="GO:0005737">
    <property type="term" value="C:cytoplasm"/>
    <property type="evidence" value="ECO:0000318"/>
    <property type="project" value="GO_Central"/>
</dbReference>
<evidence type="ECO:0000313" key="5">
    <source>
        <dbReference type="RefSeq" id="XP_035700258.1"/>
    </source>
</evidence>
<organism evidence="4 5">
    <name type="scientific">Branchiostoma floridae</name>
    <name type="common">Florida lancelet</name>
    <name type="synonym">Amphioxus</name>
    <dbReference type="NCBI Taxonomy" id="7739"/>
    <lineage>
        <taxon>Eukaryota</taxon>
        <taxon>Metazoa</taxon>
        <taxon>Chordata</taxon>
        <taxon>Cephalochordata</taxon>
        <taxon>Leptocardii</taxon>
        <taxon>Amphioxiformes</taxon>
        <taxon>Branchiostomatidae</taxon>
        <taxon>Branchiostoma</taxon>
    </lineage>
</organism>
<dbReference type="Pfam" id="PF02020">
    <property type="entry name" value="W2"/>
    <property type="match status" value="1"/>
</dbReference>
<evidence type="ECO:0000313" key="4">
    <source>
        <dbReference type="Proteomes" id="UP000001554"/>
    </source>
</evidence>
<dbReference type="PROSITE" id="PS51363">
    <property type="entry name" value="W2"/>
    <property type="match status" value="1"/>
</dbReference>
<reference evidence="5" key="2">
    <citation type="submission" date="2025-08" db="UniProtKB">
        <authorList>
            <consortium name="RefSeq"/>
        </authorList>
    </citation>
    <scope>IDENTIFICATION</scope>
    <source>
        <strain evidence="5">S238N-H82</strain>
        <tissue evidence="5">Testes</tissue>
    </source>
</reference>
<dbReference type="AlphaFoldDB" id="A0A9J7MFF0"/>
<accession>A0A9J7MFF0</accession>
<dbReference type="InterPro" id="IPR057397">
    <property type="entry name" value="HEAT_5MP1_2"/>
</dbReference>
<dbReference type="GO" id="GO:0006446">
    <property type="term" value="P:regulation of translational initiation"/>
    <property type="evidence" value="ECO:0007669"/>
    <property type="project" value="UniProtKB-ARBA"/>
</dbReference>
<dbReference type="PANTHER" id="PTHR14208:SF2">
    <property type="entry name" value="PROTEIN KRASAVIETZ"/>
    <property type="match status" value="1"/>
</dbReference>
<evidence type="ECO:0000259" key="3">
    <source>
        <dbReference type="PROSITE" id="PS51363"/>
    </source>
</evidence>
<dbReference type="OMA" id="ELIQCIW"/>
<name>A0A9J7MFF0_BRAFL</name>
<dbReference type="FunFam" id="1.25.40.180:FF:000006">
    <property type="entry name" value="Basic leucine zipper and W2 domain-containing protein 1"/>
    <property type="match status" value="1"/>
</dbReference>
<dbReference type="KEGG" id="bfo:118432753"/>
<dbReference type="Gene3D" id="1.25.40.180">
    <property type="match status" value="1"/>
</dbReference>
<dbReference type="InterPro" id="IPR043510">
    <property type="entry name" value="W2_5MP1/2"/>
</dbReference>
<evidence type="ECO:0000256" key="2">
    <source>
        <dbReference type="ARBA" id="ARBA00022845"/>
    </source>
</evidence>
<dbReference type="Pfam" id="PF25504">
    <property type="entry name" value="HEAT_5MP1_2"/>
    <property type="match status" value="1"/>
</dbReference>
<dbReference type="OrthoDB" id="1727522at2759"/>
<sequence length="468" mass="53772">MIIVWEGQDFTFGGKIVRYLGDSDEHVCRAGSRFSLRVLAIDTARIFMSQKQPKPTLGGQKIRTRKRDEKKTFEPTAFRDEIVQGLNEQGSDLEAISRYLDKQGSRLDYRRYAETLLDILIAGGMLAPGGSLIEDADKTKTCRVDVCVFTTPDDVAAMRTQAEIFNKLIRRYKYLEKSFEDEMKKVLIFLKGFSDEERARLATFTAVVLANQQVTANILPSLFHENLVKEGIGLDFATAVFKTWLSEKDVNHLISCLRRANIEQRLPELFPANKRSQEHLESHFRTAGLGPVADFQKGQQNVAYKKELQKKLADMISNEDDVKEIVLYVKDYMKKNELAEHEVVVLVWFSVMKSVEWNKKEDLVAEQAIRLLKAYAPLLAAFTTQGRSELDLLVKIQNYCYDNIQFMKVFHKILVLFYKADVLSEDAILKWHKDGHSSKGRSVFLEQTKELVEWLQSAEEESEEEDED</sequence>
<dbReference type="SMART" id="SM00515">
    <property type="entry name" value="eIF5C"/>
    <property type="match status" value="1"/>
</dbReference>
<reference evidence="4" key="1">
    <citation type="journal article" date="2020" name="Nat. Ecol. Evol.">
        <title>Deeply conserved synteny resolves early events in vertebrate evolution.</title>
        <authorList>
            <person name="Simakov O."/>
            <person name="Marletaz F."/>
            <person name="Yue J.X."/>
            <person name="O'Connell B."/>
            <person name="Jenkins J."/>
            <person name="Brandt A."/>
            <person name="Calef R."/>
            <person name="Tung C.H."/>
            <person name="Huang T.K."/>
            <person name="Schmutz J."/>
            <person name="Satoh N."/>
            <person name="Yu J.K."/>
            <person name="Putnam N.H."/>
            <person name="Green R.E."/>
            <person name="Rokhsar D.S."/>
        </authorList>
    </citation>
    <scope>NUCLEOTIDE SEQUENCE [LARGE SCALE GENOMIC DNA]</scope>
    <source>
        <strain evidence="4">S238N-H82</strain>
    </source>
</reference>
<evidence type="ECO:0000256" key="1">
    <source>
        <dbReference type="ARBA" id="ARBA00008151"/>
    </source>
</evidence>
<dbReference type="InterPro" id="IPR051245">
    <property type="entry name" value="eIF5-mimic_regulator"/>
</dbReference>